<dbReference type="InterPro" id="IPR039426">
    <property type="entry name" value="TonB-dep_rcpt-like"/>
</dbReference>
<protein>
    <submittedName>
        <fullName evidence="16">TonB-dependent receptor</fullName>
    </submittedName>
</protein>
<evidence type="ECO:0000256" key="4">
    <source>
        <dbReference type="ARBA" id="ARBA00022496"/>
    </source>
</evidence>
<evidence type="ECO:0000256" key="13">
    <source>
        <dbReference type="SAM" id="SignalP"/>
    </source>
</evidence>
<keyword evidence="16" id="KW-0675">Receptor</keyword>
<dbReference type="Pfam" id="PF00593">
    <property type="entry name" value="TonB_dep_Rec_b-barrel"/>
    <property type="match status" value="1"/>
</dbReference>
<evidence type="ECO:0000256" key="8">
    <source>
        <dbReference type="ARBA" id="ARBA00023077"/>
    </source>
</evidence>
<evidence type="ECO:0000256" key="1">
    <source>
        <dbReference type="ARBA" id="ARBA00004571"/>
    </source>
</evidence>
<feature type="signal peptide" evidence="13">
    <location>
        <begin position="1"/>
        <end position="20"/>
    </location>
</feature>
<dbReference type="SUPFAM" id="SSF56935">
    <property type="entry name" value="Porins"/>
    <property type="match status" value="1"/>
</dbReference>
<dbReference type="InterPro" id="IPR000531">
    <property type="entry name" value="Beta-barrel_TonB"/>
</dbReference>
<dbReference type="RefSeq" id="WP_167494009.1">
    <property type="nucleotide sequence ID" value="NZ_AP025490.1"/>
</dbReference>
<dbReference type="PROSITE" id="PS52016">
    <property type="entry name" value="TONB_DEPENDENT_REC_3"/>
    <property type="match status" value="1"/>
</dbReference>
<comment type="subcellular location">
    <subcellularLocation>
        <location evidence="1 11">Cell outer membrane</location>
        <topology evidence="1 11">Multi-pass membrane protein</topology>
    </subcellularLocation>
</comment>
<dbReference type="EMBL" id="JBFRUW010000037">
    <property type="protein sequence ID" value="MFA0568732.1"/>
    <property type="molecule type" value="Genomic_DNA"/>
</dbReference>
<evidence type="ECO:0000256" key="2">
    <source>
        <dbReference type="ARBA" id="ARBA00022448"/>
    </source>
</evidence>
<keyword evidence="9 11" id="KW-0472">Membrane</keyword>
<organism evidence="16 17">
    <name type="scientific">Vibrio gallaecicus</name>
    <dbReference type="NCBI Taxonomy" id="552386"/>
    <lineage>
        <taxon>Bacteria</taxon>
        <taxon>Pseudomonadati</taxon>
        <taxon>Pseudomonadota</taxon>
        <taxon>Gammaproteobacteria</taxon>
        <taxon>Vibrionales</taxon>
        <taxon>Vibrionaceae</taxon>
        <taxon>Vibrio</taxon>
    </lineage>
</organism>
<gene>
    <name evidence="16" type="ORF">AB4566_10630</name>
</gene>
<keyword evidence="7" id="KW-0406">Ion transport</keyword>
<dbReference type="Pfam" id="PF07715">
    <property type="entry name" value="Plug"/>
    <property type="match status" value="1"/>
</dbReference>
<evidence type="ECO:0000259" key="15">
    <source>
        <dbReference type="Pfam" id="PF07715"/>
    </source>
</evidence>
<keyword evidence="4" id="KW-0410">Iron transport</keyword>
<comment type="similarity">
    <text evidence="11 12">Belongs to the TonB-dependent receptor family.</text>
</comment>
<evidence type="ECO:0000313" key="17">
    <source>
        <dbReference type="Proteomes" id="UP001570417"/>
    </source>
</evidence>
<feature type="domain" description="TonB-dependent receptor plug" evidence="15">
    <location>
        <begin position="44"/>
        <end position="151"/>
    </location>
</feature>
<dbReference type="InterPro" id="IPR012910">
    <property type="entry name" value="Plug_dom"/>
</dbReference>
<keyword evidence="8 12" id="KW-0798">TonB box</keyword>
<feature type="domain" description="TonB-dependent receptor-like beta-barrel" evidence="14">
    <location>
        <begin position="257"/>
        <end position="724"/>
    </location>
</feature>
<evidence type="ECO:0000256" key="3">
    <source>
        <dbReference type="ARBA" id="ARBA00022452"/>
    </source>
</evidence>
<dbReference type="InterPro" id="IPR036942">
    <property type="entry name" value="Beta-barrel_TonB_sf"/>
</dbReference>
<keyword evidence="10 11" id="KW-0998">Cell outer membrane</keyword>
<evidence type="ECO:0000313" key="16">
    <source>
        <dbReference type="EMBL" id="MFA0568732.1"/>
    </source>
</evidence>
<sequence>MRFSATAVAVLSVLSNGALAQSDIRDSAQTEVIVVTGQKIARSTQDTKESVAVVTDQDIERYELQDLNDIYAFSANVYDMGSGEVFGIRGVSQNSASTGGGTGEMGSLYIDGVAYTGYASRFLAKDVWDVEQVEVLRGPQSTNVGRNALIGAVVVESKKPELGYYDAVMRVGAGNYGRKVLDGMFNAPVGDDAALRVTGQFHESDGFMKNATLGNDDFDARENHNIRAQLLIEPSDQWSLNLMAQFAKSDRGQDIYYVNPANGYPLDSRTSYDDVVARENYDGFTAAIDFTYYLTDQWTLSSITSYLGGDYIRTDDSDRIPGVTGNQVDRTVEDKNIAQEVRFNFEGQDTRGVAGIYLTQVEQKIATDRLQLVGIHPLISAGLNQMGAGALEGAILPLYMENAQIDDSIAYDKTVQNMAFFTEWDHDIASAWTASAGFRYDYEKSEIAPSQQSRSVVGGLNLPDAAGAGAAIDSATGLPAGTGAAIVSSINNNLNSYVGVSNQAKQETSYHALLPQVGLTYNVNQDASISTFYKRGYRSGGTDIDGTGTSRSFDPEHLDNFELAIRTAWLDGDLISNANIYYGDWKNQQVDVCPDGNSVNCYTENAGESEIYGLEFENVYLFNEDLSLFANVGFAKTKFKDYVGAQGDLSGNQFAFSPEYTGSLGANYFFTERVYSTFSVDYVDEMYGDQANNELYKSDARTIYNVTAGYLGDNFKVDAYVKNLTDEFYINGNYSDYLDNQNIRAGAPREFGANLTIYM</sequence>
<evidence type="ECO:0000256" key="9">
    <source>
        <dbReference type="ARBA" id="ARBA00023136"/>
    </source>
</evidence>
<reference evidence="16 17" key="1">
    <citation type="journal article" date="2024" name="ISME J.">
        <title>Tailless and filamentous prophages are predominant in marine Vibrio.</title>
        <authorList>
            <person name="Steensen K."/>
            <person name="Seneca J."/>
            <person name="Bartlau N."/>
            <person name="Yu X.A."/>
            <person name="Hussain F.A."/>
            <person name="Polz M.F."/>
        </authorList>
    </citation>
    <scope>NUCLEOTIDE SEQUENCE [LARGE SCALE GENOMIC DNA]</scope>
    <source>
        <strain evidence="16 17">10N.222.51.A1</strain>
    </source>
</reference>
<keyword evidence="2 11" id="KW-0813">Transport</keyword>
<name>A0ABV4NBT7_9VIBR</name>
<evidence type="ECO:0000256" key="12">
    <source>
        <dbReference type="RuleBase" id="RU003357"/>
    </source>
</evidence>
<dbReference type="Gene3D" id="2.40.170.20">
    <property type="entry name" value="TonB-dependent receptor, beta-barrel domain"/>
    <property type="match status" value="1"/>
</dbReference>
<feature type="chain" id="PRO_5046278844" evidence="13">
    <location>
        <begin position="21"/>
        <end position="759"/>
    </location>
</feature>
<keyword evidence="17" id="KW-1185">Reference proteome</keyword>
<evidence type="ECO:0000256" key="10">
    <source>
        <dbReference type="ARBA" id="ARBA00023237"/>
    </source>
</evidence>
<dbReference type="PANTHER" id="PTHR32552">
    <property type="entry name" value="FERRICHROME IRON RECEPTOR-RELATED"/>
    <property type="match status" value="1"/>
</dbReference>
<evidence type="ECO:0000259" key="14">
    <source>
        <dbReference type="Pfam" id="PF00593"/>
    </source>
</evidence>
<accession>A0ABV4NBT7</accession>
<dbReference type="PANTHER" id="PTHR32552:SF81">
    <property type="entry name" value="TONB-DEPENDENT OUTER MEMBRANE RECEPTOR"/>
    <property type="match status" value="1"/>
</dbReference>
<comment type="caution">
    <text evidence="16">The sequence shown here is derived from an EMBL/GenBank/DDBJ whole genome shotgun (WGS) entry which is preliminary data.</text>
</comment>
<evidence type="ECO:0000256" key="5">
    <source>
        <dbReference type="ARBA" id="ARBA00022692"/>
    </source>
</evidence>
<dbReference type="Proteomes" id="UP001570417">
    <property type="component" value="Unassembled WGS sequence"/>
</dbReference>
<proteinExistence type="inferred from homology"/>
<keyword evidence="6" id="KW-0408">Iron</keyword>
<dbReference type="InterPro" id="IPR037066">
    <property type="entry name" value="Plug_dom_sf"/>
</dbReference>
<evidence type="ECO:0000256" key="6">
    <source>
        <dbReference type="ARBA" id="ARBA00023004"/>
    </source>
</evidence>
<evidence type="ECO:0000256" key="7">
    <source>
        <dbReference type="ARBA" id="ARBA00023065"/>
    </source>
</evidence>
<keyword evidence="13" id="KW-0732">Signal</keyword>
<evidence type="ECO:0000256" key="11">
    <source>
        <dbReference type="PROSITE-ProRule" id="PRU01360"/>
    </source>
</evidence>
<dbReference type="Gene3D" id="2.170.130.10">
    <property type="entry name" value="TonB-dependent receptor, plug domain"/>
    <property type="match status" value="1"/>
</dbReference>
<keyword evidence="5 11" id="KW-0812">Transmembrane</keyword>
<keyword evidence="3 11" id="KW-1134">Transmembrane beta strand</keyword>